<feature type="region of interest" description="Disordered" evidence="11">
    <location>
        <begin position="1"/>
        <end position="28"/>
    </location>
</feature>
<accession>A0A8J2X3K3</accession>
<comment type="catalytic activity">
    <reaction evidence="9">
        <text>L-threonyl-[protein] + ATP = O-phospho-L-threonyl-[protein] + ADP + H(+)</text>
        <dbReference type="Rhea" id="RHEA:46608"/>
        <dbReference type="Rhea" id="RHEA-COMP:11060"/>
        <dbReference type="Rhea" id="RHEA-COMP:11605"/>
        <dbReference type="ChEBI" id="CHEBI:15378"/>
        <dbReference type="ChEBI" id="CHEBI:30013"/>
        <dbReference type="ChEBI" id="CHEBI:30616"/>
        <dbReference type="ChEBI" id="CHEBI:61977"/>
        <dbReference type="ChEBI" id="CHEBI:456216"/>
        <dbReference type="EC" id="2.7.11.1"/>
    </reaction>
</comment>
<evidence type="ECO:0000313" key="15">
    <source>
        <dbReference type="Proteomes" id="UP000789595"/>
    </source>
</evidence>
<evidence type="ECO:0000256" key="3">
    <source>
        <dbReference type="ARBA" id="ARBA00022679"/>
    </source>
</evidence>
<feature type="compositionally biased region" description="Low complexity" evidence="11">
    <location>
        <begin position="219"/>
        <end position="235"/>
    </location>
</feature>
<organism evidence="14 15">
    <name type="scientific">Pelagomonas calceolata</name>
    <dbReference type="NCBI Taxonomy" id="35677"/>
    <lineage>
        <taxon>Eukaryota</taxon>
        <taxon>Sar</taxon>
        <taxon>Stramenopiles</taxon>
        <taxon>Ochrophyta</taxon>
        <taxon>Pelagophyceae</taxon>
        <taxon>Pelagomonadales</taxon>
        <taxon>Pelagomonadaceae</taxon>
        <taxon>Pelagomonas</taxon>
    </lineage>
</organism>
<evidence type="ECO:0000256" key="2">
    <source>
        <dbReference type="ARBA" id="ARBA00022527"/>
    </source>
</evidence>
<dbReference type="Gene3D" id="1.10.510.10">
    <property type="entry name" value="Transferase(Phosphotransferase) domain 1"/>
    <property type="match status" value="1"/>
</dbReference>
<dbReference type="GO" id="GO:0005634">
    <property type="term" value="C:nucleus"/>
    <property type="evidence" value="ECO:0007669"/>
    <property type="project" value="TreeGrafter"/>
</dbReference>
<name>A0A8J2X3K3_9STRA</name>
<dbReference type="Pfam" id="PF00069">
    <property type="entry name" value="Pkinase"/>
    <property type="match status" value="1"/>
</dbReference>
<keyword evidence="7" id="KW-0652">Protein synthesis inhibitor</keyword>
<comment type="similarity">
    <text evidence="8">Belongs to the protein kinase superfamily. Ser/Thr protein kinase family. GCN2 subfamily.</text>
</comment>
<dbReference type="OrthoDB" id="6778822at2759"/>
<keyword evidence="6" id="KW-0067">ATP-binding</keyword>
<dbReference type="SUPFAM" id="SSF54495">
    <property type="entry name" value="UBC-like"/>
    <property type="match status" value="1"/>
</dbReference>
<dbReference type="PROSITE" id="PS50011">
    <property type="entry name" value="PROTEIN_KINASE_DOM"/>
    <property type="match status" value="1"/>
</dbReference>
<dbReference type="InterPro" id="IPR050339">
    <property type="entry name" value="CC_SR_Kinase"/>
</dbReference>
<dbReference type="InterPro" id="IPR000719">
    <property type="entry name" value="Prot_kinase_dom"/>
</dbReference>
<protein>
    <recommendedName>
        <fullName evidence="1">non-specific serine/threonine protein kinase</fullName>
        <ecNumber evidence="1">2.7.11.1</ecNumber>
    </recommendedName>
</protein>
<evidence type="ECO:0000256" key="9">
    <source>
        <dbReference type="ARBA" id="ARBA00047899"/>
    </source>
</evidence>
<evidence type="ECO:0000256" key="7">
    <source>
        <dbReference type="ARBA" id="ARBA00023193"/>
    </source>
</evidence>
<evidence type="ECO:0000256" key="5">
    <source>
        <dbReference type="ARBA" id="ARBA00022777"/>
    </source>
</evidence>
<dbReference type="Gene3D" id="3.30.200.20">
    <property type="entry name" value="Phosphorylase Kinase, domain 1"/>
    <property type="match status" value="1"/>
</dbReference>
<evidence type="ECO:0000256" key="10">
    <source>
        <dbReference type="ARBA" id="ARBA00048679"/>
    </source>
</evidence>
<dbReference type="Proteomes" id="UP000789595">
    <property type="component" value="Unassembled WGS sequence"/>
</dbReference>
<feature type="compositionally biased region" description="Basic and acidic residues" evidence="11">
    <location>
        <begin position="1"/>
        <end position="10"/>
    </location>
</feature>
<dbReference type="Pfam" id="PF05773">
    <property type="entry name" value="RWD"/>
    <property type="match status" value="1"/>
</dbReference>
<proteinExistence type="inferred from homology"/>
<feature type="region of interest" description="Disordered" evidence="11">
    <location>
        <begin position="150"/>
        <end position="238"/>
    </location>
</feature>
<comment type="caution">
    <text evidence="14">The sequence shown here is derived from an EMBL/GenBank/DDBJ whole genome shotgun (WGS) entry which is preliminary data.</text>
</comment>
<dbReference type="PROSITE" id="PS50908">
    <property type="entry name" value="RWD"/>
    <property type="match status" value="1"/>
</dbReference>
<dbReference type="SUPFAM" id="SSF56112">
    <property type="entry name" value="Protein kinase-like (PK-like)"/>
    <property type="match status" value="1"/>
</dbReference>
<dbReference type="EMBL" id="CAKKNE010000005">
    <property type="protein sequence ID" value="CAH0377590.1"/>
    <property type="molecule type" value="Genomic_DNA"/>
</dbReference>
<evidence type="ECO:0000313" key="14">
    <source>
        <dbReference type="EMBL" id="CAH0377590.1"/>
    </source>
</evidence>
<dbReference type="Gene3D" id="3.30.930.10">
    <property type="entry name" value="Bira Bifunctional Protein, Domain 2"/>
    <property type="match status" value="1"/>
</dbReference>
<dbReference type="InterPro" id="IPR016135">
    <property type="entry name" value="UBQ-conjugating_enzyme/RWD"/>
</dbReference>
<comment type="catalytic activity">
    <reaction evidence="10">
        <text>L-seryl-[protein] + ATP = O-phospho-L-seryl-[protein] + ADP + H(+)</text>
        <dbReference type="Rhea" id="RHEA:17989"/>
        <dbReference type="Rhea" id="RHEA-COMP:9863"/>
        <dbReference type="Rhea" id="RHEA-COMP:11604"/>
        <dbReference type="ChEBI" id="CHEBI:15378"/>
        <dbReference type="ChEBI" id="CHEBI:29999"/>
        <dbReference type="ChEBI" id="CHEBI:30616"/>
        <dbReference type="ChEBI" id="CHEBI:83421"/>
        <dbReference type="ChEBI" id="CHEBI:456216"/>
        <dbReference type="EC" id="2.7.11.1"/>
    </reaction>
</comment>
<reference evidence="14" key="1">
    <citation type="submission" date="2021-11" db="EMBL/GenBank/DDBJ databases">
        <authorList>
            <consortium name="Genoscope - CEA"/>
            <person name="William W."/>
        </authorList>
    </citation>
    <scope>NUCLEOTIDE SEQUENCE</scope>
</reference>
<evidence type="ECO:0000259" key="12">
    <source>
        <dbReference type="PROSITE" id="PS50011"/>
    </source>
</evidence>
<dbReference type="InterPro" id="IPR011009">
    <property type="entry name" value="Kinase-like_dom_sf"/>
</dbReference>
<sequence>MYSVFEEHSTEGLTEDATDSAESVERRREEEEALRAIFGDDAVAVEESVDALGTIRITLEPGIWNAEATAMPRLTLSCLRRRGYPEKRPVEVDLRDTKNVPGAALRDLRAVLSKEAHQAVGEVAIHGLCAAAVDALEDLERGALPLSERAKRREADAAQKATESEARARAAQDKERRAALEAEREARAAALRAEQESQARRRSEMRRSAEPLITGGSGSFNDGSSSSSSGDELGGPLQSRYASDFKERRVLGRGGCGEVCEVLNRLDRRTYAIKKVRLTGGASRRDARRQLREVEALAAAFHPHVVRYYQAYAWIEGLEDAPIQEEFSLLDGFSDEDDDSDSDIISSSSNLTGKPATTTLYIQMEFCAATLRQLIDTRRLEQRRDDQWRLLRQILLALQYLHDKLLVHRDLKPANIMLDAQGNAKLGDLGLATTIRDRDEQITRQLSLVDEDDESAANDDTATSMTRGVGTFLYRAPEVAQHRAYDSGADMYSLGVVAFELLRGAPYGTAMERVESIQALRKAGERVRSSGMEDCFDADTDGRVRELVLGLVRADPAQRPSAADLLNGPLLPAPRELSTEVLDAATSALRNPLSPARATLLDALFGAPTSELVDVAYDQNERGAFSLMALRDARAREAARRRVVDQLEKAGAAPLDAPLLRPKPPPRDDIDDGDEVVLVDARGTSVLLPRESTTSFARRVARSALSRRKARASFGTCKRYACAKVFAPTAAGPPQERLEIAYDCVSRAAPEAVVCGEALALCVDACRAASDDADLAVEVRASHASLAPALAGLRQTAPPKIRDALDAQGGILRGGAVQALERLRSLLRRPVSDVAKRFEGCRRDAAGAVRDLFDAVTCAALAGIEDADDALQHDEAEAALPISRVSSSPQSWDQRGGHMRHRSSIPDENDVDAVRKAARRCSRVEASTTILVDESLVAAAPYEGVFFEVRANDRVVAVGGCYGDVVARNVAPVERASLADAAVVAAGFRLDLDAARPSAEDIEAAKAAAESEGRAVATEASLDVLVVDEDGNLRRALAVAAALRRRGFAADSVTAERVDRHRPAPLARAAAAGVPWLAQVYGDGAIQLADAKEARPPVVCDDVSAAADALSKLVRTSDDVEVAVRAGIAAGAGIARALAADDHHDKTLVPYVHCAAPTAPRRADVAARCVSALEAAGLRRVRLVKHGEGSPRCVSVDAKLASLRAVGSRLSAAEGPDDVADVQADLDRDKQNKDRLALQSFVKECQAAAGGATHGHVLVYAYSVPDNALDLVPVPCVAAYSGGGSRRHGSKKGKRRS</sequence>
<evidence type="ECO:0000259" key="13">
    <source>
        <dbReference type="PROSITE" id="PS50908"/>
    </source>
</evidence>
<dbReference type="SMART" id="SM00220">
    <property type="entry name" value="S_TKc"/>
    <property type="match status" value="1"/>
</dbReference>
<dbReference type="Gene3D" id="3.10.110.10">
    <property type="entry name" value="Ubiquitin Conjugating Enzyme"/>
    <property type="match status" value="1"/>
</dbReference>
<evidence type="ECO:0000256" key="11">
    <source>
        <dbReference type="SAM" id="MobiDB-lite"/>
    </source>
</evidence>
<dbReference type="PROSITE" id="PS00108">
    <property type="entry name" value="PROTEIN_KINASE_ST"/>
    <property type="match status" value="1"/>
</dbReference>
<dbReference type="EC" id="2.7.11.1" evidence="1"/>
<dbReference type="GO" id="GO:0004694">
    <property type="term" value="F:eukaryotic translation initiation factor 2alpha kinase activity"/>
    <property type="evidence" value="ECO:0007669"/>
    <property type="project" value="TreeGrafter"/>
</dbReference>
<evidence type="ECO:0000256" key="1">
    <source>
        <dbReference type="ARBA" id="ARBA00012513"/>
    </source>
</evidence>
<dbReference type="InterPro" id="IPR045864">
    <property type="entry name" value="aa-tRNA-synth_II/BPL/LPL"/>
</dbReference>
<feature type="domain" description="Protein kinase" evidence="12">
    <location>
        <begin position="245"/>
        <end position="571"/>
    </location>
</feature>
<dbReference type="PANTHER" id="PTHR11042:SF136">
    <property type="entry name" value="EIF-2-ALPHA KINASE GCN2"/>
    <property type="match status" value="1"/>
</dbReference>
<dbReference type="GO" id="GO:0017148">
    <property type="term" value="P:negative regulation of translation"/>
    <property type="evidence" value="ECO:0007669"/>
    <property type="project" value="UniProtKB-KW"/>
</dbReference>
<gene>
    <name evidence="14" type="ORF">PECAL_5P21300</name>
</gene>
<feature type="domain" description="RWD" evidence="13">
    <location>
        <begin position="29"/>
        <end position="139"/>
    </location>
</feature>
<feature type="region of interest" description="Disordered" evidence="11">
    <location>
        <begin position="883"/>
        <end position="909"/>
    </location>
</feature>
<dbReference type="InterPro" id="IPR006575">
    <property type="entry name" value="RWD_dom"/>
</dbReference>
<dbReference type="PANTHER" id="PTHR11042">
    <property type="entry name" value="EUKARYOTIC TRANSLATION INITIATION FACTOR 2-ALPHA KINASE EIF2-ALPHA KINASE -RELATED"/>
    <property type="match status" value="1"/>
</dbReference>
<feature type="compositionally biased region" description="Basic and acidic residues" evidence="11">
    <location>
        <begin position="150"/>
        <end position="209"/>
    </location>
</feature>
<keyword evidence="4" id="KW-0547">Nucleotide-binding</keyword>
<keyword evidence="2" id="KW-0723">Serine/threonine-protein kinase</keyword>
<dbReference type="GO" id="GO:0005829">
    <property type="term" value="C:cytosol"/>
    <property type="evidence" value="ECO:0007669"/>
    <property type="project" value="TreeGrafter"/>
</dbReference>
<dbReference type="GO" id="GO:0005524">
    <property type="term" value="F:ATP binding"/>
    <property type="evidence" value="ECO:0007669"/>
    <property type="project" value="UniProtKB-KW"/>
</dbReference>
<evidence type="ECO:0000256" key="6">
    <source>
        <dbReference type="ARBA" id="ARBA00022840"/>
    </source>
</evidence>
<feature type="compositionally biased region" description="Polar residues" evidence="11">
    <location>
        <begin position="884"/>
        <end position="893"/>
    </location>
</feature>
<keyword evidence="3" id="KW-0808">Transferase</keyword>
<keyword evidence="15" id="KW-1185">Reference proteome</keyword>
<keyword evidence="5" id="KW-0418">Kinase</keyword>
<evidence type="ECO:0000256" key="4">
    <source>
        <dbReference type="ARBA" id="ARBA00022741"/>
    </source>
</evidence>
<evidence type="ECO:0000256" key="8">
    <source>
        <dbReference type="ARBA" id="ARBA00037982"/>
    </source>
</evidence>
<dbReference type="InterPro" id="IPR008271">
    <property type="entry name" value="Ser/Thr_kinase_AS"/>
</dbReference>